<keyword evidence="5" id="KW-1185">Reference proteome</keyword>
<evidence type="ECO:0000259" key="3">
    <source>
        <dbReference type="Pfam" id="PF00497"/>
    </source>
</evidence>
<evidence type="ECO:0000256" key="1">
    <source>
        <dbReference type="ARBA" id="ARBA00022729"/>
    </source>
</evidence>
<protein>
    <submittedName>
        <fullName evidence="4">Polar amino acid transport system substrate-binding protein</fullName>
    </submittedName>
</protein>
<comment type="caution">
    <text evidence="4">The sequence shown here is derived from an EMBL/GenBank/DDBJ whole genome shotgun (WGS) entry which is preliminary data.</text>
</comment>
<dbReference type="InterPro" id="IPR001638">
    <property type="entry name" value="Solute-binding_3/MltF_N"/>
</dbReference>
<evidence type="ECO:0000313" key="4">
    <source>
        <dbReference type="EMBL" id="MBB6481176.1"/>
    </source>
</evidence>
<evidence type="ECO:0000313" key="5">
    <source>
        <dbReference type="Proteomes" id="UP000587760"/>
    </source>
</evidence>
<reference evidence="4 5" key="1">
    <citation type="submission" date="2020-08" db="EMBL/GenBank/DDBJ databases">
        <title>Genomic Encyclopedia of Type Strains, Phase IV (KMG-IV): sequencing the most valuable type-strain genomes for metagenomic binning, comparative biology and taxonomic classification.</title>
        <authorList>
            <person name="Goeker M."/>
        </authorList>
    </citation>
    <scope>NUCLEOTIDE SEQUENCE [LARGE SCALE GENOMIC DNA]</scope>
    <source>
        <strain evidence="4 5">DSM 2461</strain>
    </source>
</reference>
<dbReference type="Gene3D" id="3.40.190.10">
    <property type="entry name" value="Periplasmic binding protein-like II"/>
    <property type="match status" value="2"/>
</dbReference>
<accession>A0A841RBV6</accession>
<dbReference type="Pfam" id="PF00497">
    <property type="entry name" value="SBP_bac_3"/>
    <property type="match status" value="1"/>
</dbReference>
<feature type="signal peptide" evidence="2">
    <location>
        <begin position="1"/>
        <end position="21"/>
    </location>
</feature>
<keyword evidence="1 2" id="KW-0732">Signal</keyword>
<dbReference type="EMBL" id="JACHGJ010000005">
    <property type="protein sequence ID" value="MBB6481176.1"/>
    <property type="molecule type" value="Genomic_DNA"/>
</dbReference>
<dbReference type="RefSeq" id="WP_184747418.1">
    <property type="nucleotide sequence ID" value="NZ_JACHGJ010000005.1"/>
</dbReference>
<name>A0A841RBV6_9SPIO</name>
<dbReference type="AlphaFoldDB" id="A0A841RBV6"/>
<gene>
    <name evidence="4" type="ORF">HNR50_002849</name>
</gene>
<feature type="chain" id="PRO_5032306977" evidence="2">
    <location>
        <begin position="22"/>
        <end position="263"/>
    </location>
</feature>
<proteinExistence type="predicted"/>
<sequence>MKPVLILFVLFLLLAPTGVFADKDREEKILIYSTNPLYPPYDWAVDENTFAGAAVELLERVIPPGVMLQPAVFPWKRAMLLAENGEIDLLMPLRITPERSEYLNFLPNRAFRNPIVVFKLKRRDISLSEFSDLKPYVGGVSRGDTFGGGFDEYWRSELTMEVADTMAQNFRKLEFGRIDYFVTGYYTGMTYLKKNNLDLNIEAMDYKISDVFIHFGFSKMYRDEAVMNYINDQLGELNSTGETDSLLMKYIDVYNENENEYLP</sequence>
<dbReference type="Proteomes" id="UP000587760">
    <property type="component" value="Unassembled WGS sequence"/>
</dbReference>
<organism evidence="4 5">
    <name type="scientific">Spirochaeta isovalerica</name>
    <dbReference type="NCBI Taxonomy" id="150"/>
    <lineage>
        <taxon>Bacteria</taxon>
        <taxon>Pseudomonadati</taxon>
        <taxon>Spirochaetota</taxon>
        <taxon>Spirochaetia</taxon>
        <taxon>Spirochaetales</taxon>
        <taxon>Spirochaetaceae</taxon>
        <taxon>Spirochaeta</taxon>
    </lineage>
</organism>
<dbReference type="PANTHER" id="PTHR35936:SF25">
    <property type="entry name" value="ABC TRANSPORTER SUBSTRATE-BINDING PROTEIN"/>
    <property type="match status" value="1"/>
</dbReference>
<dbReference type="PANTHER" id="PTHR35936">
    <property type="entry name" value="MEMBRANE-BOUND LYTIC MUREIN TRANSGLYCOSYLASE F"/>
    <property type="match status" value="1"/>
</dbReference>
<dbReference type="SUPFAM" id="SSF53850">
    <property type="entry name" value="Periplasmic binding protein-like II"/>
    <property type="match status" value="1"/>
</dbReference>
<feature type="domain" description="Solute-binding protein family 3/N-terminal" evidence="3">
    <location>
        <begin position="31"/>
        <end position="251"/>
    </location>
</feature>
<evidence type="ECO:0000256" key="2">
    <source>
        <dbReference type="SAM" id="SignalP"/>
    </source>
</evidence>